<proteinExistence type="predicted"/>
<name>C3JYA4_PSEFS</name>
<dbReference type="Proteomes" id="UP001152918">
    <property type="component" value="Chromosome"/>
</dbReference>
<dbReference type="EMBL" id="OV986001">
    <property type="protein sequence ID" value="CAI2798039.1"/>
    <property type="molecule type" value="Genomic_DNA"/>
</dbReference>
<evidence type="ECO:0000313" key="3">
    <source>
        <dbReference type="EMBL" id="CAY50174.1"/>
    </source>
</evidence>
<feature type="signal peptide" evidence="1">
    <location>
        <begin position="1"/>
        <end position="25"/>
    </location>
</feature>
<reference evidence="2" key="2">
    <citation type="submission" date="2023-10" db="EMBL/GenBank/DDBJ databases">
        <authorList>
            <person name="Fortmann-Grote C."/>
        </authorList>
    </citation>
    <scope>NUCLEOTIDE SEQUENCE</scope>
    <source>
        <strain evidence="2">SBW25</strain>
    </source>
</reference>
<dbReference type="InterPro" id="IPR018740">
    <property type="entry name" value="DUF2282_membr"/>
</dbReference>
<sequence>MKRPYAALAATLALSLSAFATVAHADEPKPQEKCFGVSLAGANDCAVGKGTWREQDDAVLGQDVLELMNALHIPEAVLAGVEVGGRVATRAAVLRPSRCVGLVTLNTAPQAGFAEAVGVMARTGHWRT</sequence>
<dbReference type="SUPFAM" id="SSF53474">
    <property type="entry name" value="alpha/beta-Hydrolases"/>
    <property type="match status" value="1"/>
</dbReference>
<dbReference type="Pfam" id="PF10048">
    <property type="entry name" value="DUF2282"/>
    <property type="match status" value="1"/>
</dbReference>
<accession>C3JYA4</accession>
<dbReference type="EMBL" id="AM181176">
    <property type="protein sequence ID" value="CAY50174.1"/>
    <property type="molecule type" value="Genomic_DNA"/>
</dbReference>
<protein>
    <submittedName>
        <fullName evidence="2 3">Exported protein</fullName>
    </submittedName>
</protein>
<feature type="chain" id="PRO_5041198541" evidence="1">
    <location>
        <begin position="26"/>
        <end position="128"/>
    </location>
</feature>
<gene>
    <name evidence="3" type="ordered locus">PFLU_3841</name>
</gene>
<evidence type="ECO:0000256" key="1">
    <source>
        <dbReference type="SAM" id="SignalP"/>
    </source>
</evidence>
<organism evidence="3">
    <name type="scientific">Pseudomonas fluorescens (strain SBW25)</name>
    <dbReference type="NCBI Taxonomy" id="216595"/>
    <lineage>
        <taxon>Bacteria</taxon>
        <taxon>Pseudomonadati</taxon>
        <taxon>Pseudomonadota</taxon>
        <taxon>Gammaproteobacteria</taxon>
        <taxon>Pseudomonadales</taxon>
        <taxon>Pseudomonadaceae</taxon>
        <taxon>Pseudomonas</taxon>
    </lineage>
</organism>
<dbReference type="KEGG" id="pfs:PFLU_3841"/>
<evidence type="ECO:0000313" key="2">
    <source>
        <dbReference type="EMBL" id="CAI2798039.1"/>
    </source>
</evidence>
<dbReference type="AlphaFoldDB" id="C3JYA4"/>
<dbReference type="InterPro" id="IPR029058">
    <property type="entry name" value="AB_hydrolase_fold"/>
</dbReference>
<keyword evidence="1" id="KW-0732">Signal</keyword>
<reference evidence="3" key="1">
    <citation type="journal article" date="2009" name="Genome Biol.">
        <title>Genomic and genetic analyses of diversity and plant interactions of Pseudomonas fluorescens.</title>
        <authorList>
            <person name="Silby M.W."/>
            <person name="Cerdeno-Tarraga A.M."/>
            <person name="Vernikos G.S."/>
            <person name="Giddens S.R."/>
            <person name="Jackson R.W."/>
            <person name="Preston G.M."/>
            <person name="Zhang X.X."/>
            <person name="Moon C.D."/>
            <person name="Gehrig S.M."/>
            <person name="Godfrey S.A."/>
            <person name="Knight C.G."/>
            <person name="Malone J.G."/>
            <person name="Robinson Z."/>
            <person name="Spiers A.J."/>
            <person name="Harris S."/>
            <person name="Challis G.L."/>
            <person name="Yaxley A.M."/>
            <person name="Harris D."/>
            <person name="Seeger K."/>
            <person name="Murphy L."/>
            <person name="Rutter S."/>
            <person name="Squares R."/>
            <person name="Quail M.A."/>
            <person name="Saunders E."/>
            <person name="Mavromatis K."/>
            <person name="Brettin T.S."/>
            <person name="Bentley S.D."/>
            <person name="Hothersall J."/>
            <person name="Stephens E."/>
            <person name="Thomas C.M."/>
            <person name="Parkhill J."/>
            <person name="Levy S.B."/>
            <person name="Rainey P.B."/>
            <person name="Thomson N.R."/>
        </authorList>
    </citation>
    <scope>NUCLEOTIDE SEQUENCE [LARGE SCALE GENOMIC DNA]</scope>
    <source>
        <strain evidence="3">SBW25</strain>
    </source>
</reference>
<dbReference type="Gene3D" id="3.40.50.1820">
    <property type="entry name" value="alpha/beta hydrolase"/>
    <property type="match status" value="1"/>
</dbReference>
<dbReference type="HOGENOM" id="CLU_1957661_0_0_6"/>